<name>A0ABQ2CTY3_9GAMM</name>
<reference evidence="2" key="1">
    <citation type="journal article" date="2019" name="Int. J. Syst. Evol. Microbiol.">
        <title>The Global Catalogue of Microorganisms (GCM) 10K type strain sequencing project: providing services to taxonomists for standard genome sequencing and annotation.</title>
        <authorList>
            <consortium name="The Broad Institute Genomics Platform"/>
            <consortium name="The Broad Institute Genome Sequencing Center for Infectious Disease"/>
            <person name="Wu L."/>
            <person name="Ma J."/>
        </authorList>
    </citation>
    <scope>NUCLEOTIDE SEQUENCE [LARGE SCALE GENOMIC DNA]</scope>
    <source>
        <strain evidence="2">JCM 11590</strain>
    </source>
</reference>
<keyword evidence="2" id="KW-1185">Reference proteome</keyword>
<organism evidence="1 2">
    <name type="scientific">Halopseudomonas pertucinogena</name>
    <dbReference type="NCBI Taxonomy" id="86175"/>
    <lineage>
        <taxon>Bacteria</taxon>
        <taxon>Pseudomonadati</taxon>
        <taxon>Pseudomonadota</taxon>
        <taxon>Gammaproteobacteria</taxon>
        <taxon>Pseudomonadales</taxon>
        <taxon>Pseudomonadaceae</taxon>
        <taxon>Halopseudomonas</taxon>
    </lineage>
</organism>
<gene>
    <name evidence="1" type="ORF">GCM10009083_18740</name>
</gene>
<proteinExistence type="predicted"/>
<dbReference type="EMBL" id="BMNN01000004">
    <property type="protein sequence ID" value="GGJ02173.1"/>
    <property type="molecule type" value="Genomic_DNA"/>
</dbReference>
<comment type="caution">
    <text evidence="1">The sequence shown here is derived from an EMBL/GenBank/DDBJ whole genome shotgun (WGS) entry which is preliminary data.</text>
</comment>
<evidence type="ECO:0000313" key="2">
    <source>
        <dbReference type="Proteomes" id="UP000633263"/>
    </source>
</evidence>
<dbReference type="Proteomes" id="UP000633263">
    <property type="component" value="Unassembled WGS sequence"/>
</dbReference>
<accession>A0ABQ2CTY3</accession>
<protein>
    <submittedName>
        <fullName evidence="1">Uncharacterized protein</fullName>
    </submittedName>
</protein>
<evidence type="ECO:0000313" key="1">
    <source>
        <dbReference type="EMBL" id="GGJ02173.1"/>
    </source>
</evidence>
<sequence length="56" mass="6425">MVKELAGLPELAGRYVRMIGDGGDHSYQLAVAERHPYPQTDLQHLRARTRRRPVIE</sequence>